<feature type="chain" id="PRO_5016322645" evidence="3">
    <location>
        <begin position="29"/>
        <end position="809"/>
    </location>
</feature>
<name>A0A2Z7BL75_9LAMI</name>
<keyword evidence="5" id="KW-1185">Reference proteome</keyword>
<organism evidence="4 5">
    <name type="scientific">Dorcoceras hygrometricum</name>
    <dbReference type="NCBI Taxonomy" id="472368"/>
    <lineage>
        <taxon>Eukaryota</taxon>
        <taxon>Viridiplantae</taxon>
        <taxon>Streptophyta</taxon>
        <taxon>Embryophyta</taxon>
        <taxon>Tracheophyta</taxon>
        <taxon>Spermatophyta</taxon>
        <taxon>Magnoliopsida</taxon>
        <taxon>eudicotyledons</taxon>
        <taxon>Gunneridae</taxon>
        <taxon>Pentapetalae</taxon>
        <taxon>asterids</taxon>
        <taxon>lamiids</taxon>
        <taxon>Lamiales</taxon>
        <taxon>Gesneriaceae</taxon>
        <taxon>Didymocarpoideae</taxon>
        <taxon>Trichosporeae</taxon>
        <taxon>Loxocarpinae</taxon>
        <taxon>Dorcoceras</taxon>
    </lineage>
</organism>
<dbReference type="AlphaFoldDB" id="A0A2Z7BL75"/>
<evidence type="ECO:0000256" key="2">
    <source>
        <dbReference type="SAM" id="MobiDB-lite"/>
    </source>
</evidence>
<evidence type="ECO:0000256" key="1">
    <source>
        <dbReference type="SAM" id="Coils"/>
    </source>
</evidence>
<sequence>MDMYLLYLHARIFLVELISCWPFDVVLTRMYQEACIEDERQYRAPNLPADVEGVADESRVNKTPMKKAVSKEIPATSVDEHISKKKRTTVGKAAKTVLPSKPKRKAPKRRLKLPVESDDEIVEEETTVGVIAEKDSVPARADVVDQEISTADDVDNIIEQLIAETAQFETDFGGTNVGETNFGDQAVQRADEMEHWFNVSYEEFVDREADRMVESGSDTNEEIVTDKVTETDVGETASEERVVAKKNAEFLCNKPTDEELMTIDDLLMQIYDDMMLPSVTAAKVTKIKFGLSVEINEVQNKDCYYVSLPQISATDKGKEPLEEVDVVKGNPAREMVLLICGDVEFLVQLREQKKEHGLIWERPCSSSLCDDSVDGDGAVLAQFYSLAKSTCWMPERDIEDSFVPHCYFIEPDQYWGASQSIIKTRGWFRVCTDIIRYSMFGCLCPVGSVNSCRDIVVKSSVVDILEAILSSLINIGEHHSLSSKRGAGSEDIVVKSSVVDILEKVPTGFCDVIQQGKDTNSFIRYFSDSVGKPVLQCLPEVELVSSDGSTVSRSPSHQSLSSSSDQLYFHLSSPVDEEVIATTDVRSTPTVAQLSLPPVVSESFDDLRAYISRIIINQSKESRMQDQDSRSLIQSVRQENHNETDVLSLALKAVRAQNAILSTDLEDVRKEVKEQKAIIEDMDERLATVRRELLDFRAQAQENHNTLSTQFGFLVDYINRVGNDKKGKDSSSRRPQPLPDDQDRPSGGSASRGSGGDGSSRRRDDRGRSSKKRHPSSCDGGSGSGRVTYGPYLPPTRDAKWWVLGERQF</sequence>
<evidence type="ECO:0000313" key="5">
    <source>
        <dbReference type="Proteomes" id="UP000250235"/>
    </source>
</evidence>
<proteinExistence type="predicted"/>
<dbReference type="Proteomes" id="UP000250235">
    <property type="component" value="Unassembled WGS sequence"/>
</dbReference>
<feature type="region of interest" description="Disordered" evidence="2">
    <location>
        <begin position="723"/>
        <end position="797"/>
    </location>
</feature>
<feature type="compositionally biased region" description="Basic and acidic residues" evidence="2">
    <location>
        <begin position="759"/>
        <end position="768"/>
    </location>
</feature>
<gene>
    <name evidence="4" type="ORF">F511_21223</name>
</gene>
<accession>A0A2Z7BL75</accession>
<evidence type="ECO:0000313" key="4">
    <source>
        <dbReference type="EMBL" id="KZV32676.1"/>
    </source>
</evidence>
<feature type="compositionally biased region" description="Basic and acidic residues" evidence="2">
    <location>
        <begin position="723"/>
        <end position="732"/>
    </location>
</feature>
<dbReference type="EMBL" id="KV006381">
    <property type="protein sequence ID" value="KZV32676.1"/>
    <property type="molecule type" value="Genomic_DNA"/>
</dbReference>
<reference evidence="4 5" key="1">
    <citation type="journal article" date="2015" name="Proc. Natl. Acad. Sci. U.S.A.">
        <title>The resurrection genome of Boea hygrometrica: A blueprint for survival of dehydration.</title>
        <authorList>
            <person name="Xiao L."/>
            <person name="Yang G."/>
            <person name="Zhang L."/>
            <person name="Yang X."/>
            <person name="Zhao S."/>
            <person name="Ji Z."/>
            <person name="Zhou Q."/>
            <person name="Hu M."/>
            <person name="Wang Y."/>
            <person name="Chen M."/>
            <person name="Xu Y."/>
            <person name="Jin H."/>
            <person name="Xiao X."/>
            <person name="Hu G."/>
            <person name="Bao F."/>
            <person name="Hu Y."/>
            <person name="Wan P."/>
            <person name="Li L."/>
            <person name="Deng X."/>
            <person name="Kuang T."/>
            <person name="Xiang C."/>
            <person name="Zhu J.K."/>
            <person name="Oliver M.J."/>
            <person name="He Y."/>
        </authorList>
    </citation>
    <scope>NUCLEOTIDE SEQUENCE [LARGE SCALE GENOMIC DNA]</scope>
    <source>
        <strain evidence="5">cv. XS01</strain>
    </source>
</reference>
<protein>
    <submittedName>
        <fullName evidence="4">Uncharacterized protein</fullName>
    </submittedName>
</protein>
<keyword evidence="3" id="KW-0732">Signal</keyword>
<feature type="coiled-coil region" evidence="1">
    <location>
        <begin position="651"/>
        <end position="699"/>
    </location>
</feature>
<keyword evidence="1" id="KW-0175">Coiled coil</keyword>
<feature type="signal peptide" evidence="3">
    <location>
        <begin position="1"/>
        <end position="28"/>
    </location>
</feature>
<evidence type="ECO:0000256" key="3">
    <source>
        <dbReference type="SAM" id="SignalP"/>
    </source>
</evidence>